<proteinExistence type="predicted"/>
<reference evidence="2 3" key="1">
    <citation type="submission" date="2015-08" db="EMBL/GenBank/DDBJ databases">
        <authorList>
            <person name="Babu N.S."/>
            <person name="Beckwith C.J."/>
            <person name="Beseler K.G."/>
            <person name="Brison A."/>
            <person name="Carone J.V."/>
            <person name="Caskin T.P."/>
            <person name="Diamond M."/>
            <person name="Durham M.E."/>
            <person name="Foxe J.M."/>
            <person name="Go M."/>
            <person name="Henderson B.A."/>
            <person name="Jones I.B."/>
            <person name="McGettigan J.A."/>
            <person name="Micheletti S.J."/>
            <person name="Nasrallah M.E."/>
            <person name="Ortiz D."/>
            <person name="Piller C.R."/>
            <person name="Privatt S.R."/>
            <person name="Schneider S.L."/>
            <person name="Sharp S."/>
            <person name="Smith T.C."/>
            <person name="Stanton J.D."/>
            <person name="Ullery H.E."/>
            <person name="Wilson R.J."/>
            <person name="Serrano M.G."/>
            <person name="Buck G."/>
            <person name="Lee V."/>
            <person name="Wang Y."/>
            <person name="Carvalho R."/>
            <person name="Voegtly L."/>
            <person name="Shi R."/>
            <person name="Duckworth R."/>
            <person name="Johnson A."/>
            <person name="Loviza R."/>
            <person name="Walstead R."/>
            <person name="Shah Z."/>
            <person name="Kiflezghi M."/>
            <person name="Wade K."/>
            <person name="Ball S.L."/>
            <person name="Bradley K.W."/>
            <person name="Asai D.J."/>
            <person name="Bowman C.A."/>
            <person name="Russell D.A."/>
            <person name="Pope W.H."/>
            <person name="Jacobs-Sera D."/>
            <person name="Hendrix R.W."/>
            <person name="Hatfull G.F."/>
        </authorList>
    </citation>
    <scope>NUCLEOTIDE SEQUENCE [LARGE SCALE GENOMIC DNA]</scope>
    <source>
        <strain evidence="2 3">DSM 27648</strain>
    </source>
</reference>
<sequence>MTTRPTRTRRIANIRARALVGVLLIATSAGCGLLAPLHDLGPDAGTDEPNTTDTNEASAEDEAEPPDSTTDNLDAGSSEDARDAAKDQDVSVPRFCEKYFGKSLYCEDFDEDGVGTTWTTSEGVGATLDVDVDPAASPSRALHILAGTTSSLPRAFFGKDLPTNGPPNAVCSFDFYSDLGNGDQSSVRLFTFGLQNASDVWRIELVLQNGSITANERSTSTTKTLAKSPDGSVQSRGWVPIVLSVTMSPTPHFTLKVADRDVAATSDIAPNLTAGDLKTTLGASFIGRPLSPWSLRYDNFLCVGK</sequence>
<dbReference type="KEGG" id="llu:AKJ09_10925"/>
<gene>
    <name evidence="2" type="ORF">AKJ09_10925</name>
</gene>
<protein>
    <recommendedName>
        <fullName evidence="4">Lipoprotein</fullName>
    </recommendedName>
</protein>
<dbReference type="PROSITE" id="PS51257">
    <property type="entry name" value="PROKAR_LIPOPROTEIN"/>
    <property type="match status" value="1"/>
</dbReference>
<organism evidence="2 3">
    <name type="scientific">Labilithrix luteola</name>
    <dbReference type="NCBI Taxonomy" id="1391654"/>
    <lineage>
        <taxon>Bacteria</taxon>
        <taxon>Pseudomonadati</taxon>
        <taxon>Myxococcota</taxon>
        <taxon>Polyangia</taxon>
        <taxon>Polyangiales</taxon>
        <taxon>Labilitrichaceae</taxon>
        <taxon>Labilithrix</taxon>
    </lineage>
</organism>
<dbReference type="EMBL" id="CP012333">
    <property type="protein sequence ID" value="AKV04262.1"/>
    <property type="molecule type" value="Genomic_DNA"/>
</dbReference>
<feature type="compositionally biased region" description="Basic and acidic residues" evidence="1">
    <location>
        <begin position="79"/>
        <end position="88"/>
    </location>
</feature>
<evidence type="ECO:0000313" key="2">
    <source>
        <dbReference type="EMBL" id="AKV04262.1"/>
    </source>
</evidence>
<dbReference type="AlphaFoldDB" id="A0A0K1QF35"/>
<feature type="region of interest" description="Disordered" evidence="1">
    <location>
        <begin position="42"/>
        <end position="88"/>
    </location>
</feature>
<evidence type="ECO:0008006" key="4">
    <source>
        <dbReference type="Google" id="ProtNLM"/>
    </source>
</evidence>
<keyword evidence="3" id="KW-1185">Reference proteome</keyword>
<dbReference type="RefSeq" id="WP_146654899.1">
    <property type="nucleotide sequence ID" value="NZ_CP012333.1"/>
</dbReference>
<evidence type="ECO:0000313" key="3">
    <source>
        <dbReference type="Proteomes" id="UP000064967"/>
    </source>
</evidence>
<accession>A0A0K1QF35</accession>
<dbReference type="Proteomes" id="UP000064967">
    <property type="component" value="Chromosome"/>
</dbReference>
<evidence type="ECO:0000256" key="1">
    <source>
        <dbReference type="SAM" id="MobiDB-lite"/>
    </source>
</evidence>
<name>A0A0K1QF35_9BACT</name>
<dbReference type="STRING" id="1391654.AKJ09_10925"/>